<evidence type="ECO:0000256" key="1">
    <source>
        <dbReference type="SAM" id="MobiDB-lite"/>
    </source>
</evidence>
<keyword evidence="2" id="KW-0472">Membrane</keyword>
<evidence type="ECO:0000313" key="4">
    <source>
        <dbReference type="Proteomes" id="UP001253439"/>
    </source>
</evidence>
<feature type="transmembrane region" description="Helical" evidence="2">
    <location>
        <begin position="156"/>
        <end position="179"/>
    </location>
</feature>
<feature type="transmembrane region" description="Helical" evidence="2">
    <location>
        <begin position="131"/>
        <end position="149"/>
    </location>
</feature>
<organism evidence="3 4">
    <name type="scientific">Haloarcula terrestris</name>
    <dbReference type="NCBI Taxonomy" id="2950533"/>
    <lineage>
        <taxon>Archaea</taxon>
        <taxon>Methanobacteriati</taxon>
        <taxon>Methanobacteriota</taxon>
        <taxon>Stenosarchaea group</taxon>
        <taxon>Halobacteria</taxon>
        <taxon>Halobacteriales</taxon>
        <taxon>Haloarculaceae</taxon>
        <taxon>Haloarcula</taxon>
    </lineage>
</organism>
<feature type="region of interest" description="Disordered" evidence="1">
    <location>
        <begin position="253"/>
        <end position="402"/>
    </location>
</feature>
<sequence>MERGRLGSELRESAALLRAETWLFVGMGLAWVAYGGWVIATGRVLGVLGVDGPVFSTGIPLSLRTVLAVGLWLVGPGLVSVVLINRRLRNRHGNLVAAYRLDHPSLLLAIPGCVLLGSLLLRVILGQWLPLTVLAVVGSVHLVVRTVAYGHRVYTLSFLPILSVLVFLSAVSFGVAWLVHATTAPGVSAALSPWIADAGVGPVVETMLRLIGIPAAQAGAVFIAVPGVLASVYLLVQLLTGAVVRARAPLANPQRRPDQRFPIMPPVDSPRDADETAVVERAVDTDSREQSVDKTDTADEADDDATPAHTGTRVFSPDEVAQTHPPAHESTQGDGQSPADATAEPTAVEGGTDTEGSTAKTDESDADDAAKADAEEDAADEEWIDDTAVFTPGGRDDGPSYCGECGESLPPAADTCPSCGDAMDR</sequence>
<feature type="transmembrane region" description="Helical" evidence="2">
    <location>
        <begin position="21"/>
        <end position="41"/>
    </location>
</feature>
<feature type="compositionally biased region" description="Basic and acidic residues" evidence="1">
    <location>
        <begin position="360"/>
        <end position="373"/>
    </location>
</feature>
<name>A0AAE4F256_9EURY</name>
<feature type="transmembrane region" description="Helical" evidence="2">
    <location>
        <begin position="215"/>
        <end position="236"/>
    </location>
</feature>
<dbReference type="AlphaFoldDB" id="A0AAE4F256"/>
<dbReference type="Proteomes" id="UP001253439">
    <property type="component" value="Unassembled WGS sequence"/>
</dbReference>
<accession>A0AAE4F256</accession>
<gene>
    <name evidence="3" type="ORF">NDI54_16420</name>
</gene>
<keyword evidence="4" id="KW-1185">Reference proteome</keyword>
<evidence type="ECO:0000313" key="3">
    <source>
        <dbReference type="EMBL" id="MDS0222931.1"/>
    </source>
</evidence>
<feature type="transmembrane region" description="Helical" evidence="2">
    <location>
        <begin position="105"/>
        <end position="125"/>
    </location>
</feature>
<dbReference type="EMBL" id="JAMQOM010000008">
    <property type="protein sequence ID" value="MDS0222931.1"/>
    <property type="molecule type" value="Genomic_DNA"/>
</dbReference>
<feature type="compositionally biased region" description="Acidic residues" evidence="1">
    <location>
        <begin position="374"/>
        <end position="385"/>
    </location>
</feature>
<feature type="transmembrane region" description="Helical" evidence="2">
    <location>
        <begin position="61"/>
        <end position="84"/>
    </location>
</feature>
<evidence type="ECO:0000256" key="2">
    <source>
        <dbReference type="SAM" id="Phobius"/>
    </source>
</evidence>
<dbReference type="RefSeq" id="WP_310897542.1">
    <property type="nucleotide sequence ID" value="NZ_JAMQOM010000008.1"/>
</dbReference>
<comment type="caution">
    <text evidence="3">The sequence shown here is derived from an EMBL/GenBank/DDBJ whole genome shotgun (WGS) entry which is preliminary data.</text>
</comment>
<keyword evidence="2" id="KW-0812">Transmembrane</keyword>
<reference evidence="3 4" key="1">
    <citation type="submission" date="2022-06" db="EMBL/GenBank/DDBJ databases">
        <title>Haloarcula sp. a new haloarchaeum isolate from saline soil.</title>
        <authorList>
            <person name="Strakova D."/>
            <person name="Galisteo C."/>
            <person name="Sanchez-Porro C."/>
            <person name="Ventosa A."/>
        </authorList>
    </citation>
    <scope>NUCLEOTIDE SEQUENCE [LARGE SCALE GENOMIC DNA]</scope>
    <source>
        <strain evidence="3 4">S1AR25-5A</strain>
    </source>
</reference>
<protein>
    <submittedName>
        <fullName evidence="3">Zinc ribbon domain-containing protein</fullName>
    </submittedName>
</protein>
<keyword evidence="2" id="KW-1133">Transmembrane helix</keyword>
<proteinExistence type="predicted"/>
<feature type="compositionally biased region" description="Basic and acidic residues" evidence="1">
    <location>
        <begin position="281"/>
        <end position="297"/>
    </location>
</feature>